<dbReference type="PANTHER" id="PTHR48080:SF3">
    <property type="entry name" value="ENOLASE SUPERFAMILY MEMBER DDB_G0284701"/>
    <property type="match status" value="1"/>
</dbReference>
<evidence type="ECO:0000259" key="3">
    <source>
        <dbReference type="Pfam" id="PF13378"/>
    </source>
</evidence>
<dbReference type="Pfam" id="PF13378">
    <property type="entry name" value="MR_MLE_C"/>
    <property type="match status" value="1"/>
</dbReference>
<proteinExistence type="inferred from homology"/>
<protein>
    <submittedName>
        <fullName evidence="5">Enolase C-terminal domain-containing protein</fullName>
    </submittedName>
</protein>
<reference evidence="5" key="1">
    <citation type="submission" date="2022-11" db="UniProtKB">
        <authorList>
            <consortium name="WormBaseParasite"/>
        </authorList>
    </citation>
    <scope>IDENTIFICATION</scope>
</reference>
<dbReference type="AlphaFoldDB" id="A0A914UTQ0"/>
<name>A0A914UTQ0_9BILA</name>
<evidence type="ECO:0000256" key="1">
    <source>
        <dbReference type="ARBA" id="ARBA00008031"/>
    </source>
</evidence>
<evidence type="ECO:0000313" key="4">
    <source>
        <dbReference type="Proteomes" id="UP000887566"/>
    </source>
</evidence>
<dbReference type="SUPFAM" id="SSF51604">
    <property type="entry name" value="Enolase C-terminal domain-like"/>
    <property type="match status" value="1"/>
</dbReference>
<dbReference type="GO" id="GO:0046872">
    <property type="term" value="F:metal ion binding"/>
    <property type="evidence" value="ECO:0007669"/>
    <property type="project" value="UniProtKB-KW"/>
</dbReference>
<dbReference type="InterPro" id="IPR034593">
    <property type="entry name" value="DgoD-like"/>
</dbReference>
<dbReference type="InterPro" id="IPR029017">
    <property type="entry name" value="Enolase-like_N"/>
</dbReference>
<dbReference type="PANTHER" id="PTHR48080">
    <property type="entry name" value="D-GALACTONATE DEHYDRATASE-RELATED"/>
    <property type="match status" value="1"/>
</dbReference>
<dbReference type="SUPFAM" id="SSF54826">
    <property type="entry name" value="Enolase N-terminal domain-like"/>
    <property type="match status" value="1"/>
</dbReference>
<dbReference type="Gene3D" id="3.30.390.10">
    <property type="entry name" value="Enolase-like, N-terminal domain"/>
    <property type="match status" value="1"/>
</dbReference>
<dbReference type="Proteomes" id="UP000887566">
    <property type="component" value="Unplaced"/>
</dbReference>
<dbReference type="WBParaSite" id="PSAMB.scaffold1252size33826.g11877.t1">
    <property type="protein sequence ID" value="PSAMB.scaffold1252size33826.g11877.t1"/>
    <property type="gene ID" value="PSAMB.scaffold1252size33826.g11877"/>
</dbReference>
<evidence type="ECO:0000313" key="5">
    <source>
        <dbReference type="WBParaSite" id="PSAMB.scaffold1252size33826.g11877.t1"/>
    </source>
</evidence>
<evidence type="ECO:0000256" key="2">
    <source>
        <dbReference type="ARBA" id="ARBA00022723"/>
    </source>
</evidence>
<dbReference type="InterPro" id="IPR029065">
    <property type="entry name" value="Enolase_C-like"/>
</dbReference>
<keyword evidence="4" id="KW-1185">Reference proteome</keyword>
<comment type="similarity">
    <text evidence="1">Belongs to the mandelate racemase/muconate lactonizing enzyme family.</text>
</comment>
<sequence>MAQVVHSCSWKNNTVILRLEPYSLNLRTSFGTSHSATSERFNGLVTIKVNELTGYGECAMPPKKPGVYLADYNDCVSYFKAFIQHIVKTMENFDEQNIIRYDPFGTVPTEFFSALRNPGSDQSDNVVLLRAFFHIMDTISESKLPESRVARNAIEMALLDLWGQTLHSPTAAIILGSDFDLHPKPGYYTIAMNSDSEQMIRSTHFGLQHTPYLKLKMNRNISFWSSWLPKLHKICSDALDDRPFHWSIDANADWTPRVALDMLQVLAPFRHNITMIEQPFPVHMNDEELKEWALVKTAYEKSGFAIYADESVGTSDDIIRLISVAHGVNIKLDKAGGVREALRTFHAARAAGLDVWFGIMVCSRLSTSMAACLLPLSTLGGDLDGELLVDEVSDRFTGGLDWHASTGFITPPRGYGLGLQKK</sequence>
<organism evidence="4 5">
    <name type="scientific">Plectus sambesii</name>
    <dbReference type="NCBI Taxonomy" id="2011161"/>
    <lineage>
        <taxon>Eukaryota</taxon>
        <taxon>Metazoa</taxon>
        <taxon>Ecdysozoa</taxon>
        <taxon>Nematoda</taxon>
        <taxon>Chromadorea</taxon>
        <taxon>Plectida</taxon>
        <taxon>Plectina</taxon>
        <taxon>Plectoidea</taxon>
        <taxon>Plectidae</taxon>
        <taxon>Plectus</taxon>
    </lineage>
</organism>
<dbReference type="InterPro" id="IPR036849">
    <property type="entry name" value="Enolase-like_C_sf"/>
</dbReference>
<feature type="domain" description="Enolase C-terminal" evidence="3">
    <location>
        <begin position="237"/>
        <end position="420"/>
    </location>
</feature>
<accession>A0A914UTQ0</accession>
<dbReference type="Gene3D" id="3.20.20.120">
    <property type="entry name" value="Enolase-like C-terminal domain"/>
    <property type="match status" value="1"/>
</dbReference>
<keyword evidence="2" id="KW-0479">Metal-binding</keyword>